<feature type="binding site" evidence="10">
    <location>
        <position position="123"/>
    </location>
    <ligand>
        <name>L-histidine</name>
        <dbReference type="ChEBI" id="CHEBI:57595"/>
    </ligand>
</feature>
<dbReference type="Gene3D" id="3.30.930.10">
    <property type="entry name" value="Bira Bifunctional Protein, Domain 2"/>
    <property type="match status" value="1"/>
</dbReference>
<comment type="pathway">
    <text evidence="2 9">Amino-acid biosynthesis; L-histidine biosynthesis; L-histidine from 5-phospho-alpha-D-ribose 1-diphosphate: step 1/9.</text>
</comment>
<dbReference type="PANTHER" id="PTHR43707">
    <property type="entry name" value="HISTIDYL-TRNA SYNTHETASE"/>
    <property type="match status" value="1"/>
</dbReference>
<dbReference type="InterPro" id="IPR004517">
    <property type="entry name" value="HisZ"/>
</dbReference>
<keyword evidence="12" id="KW-0328">Glycosyltransferase</keyword>
<dbReference type="OrthoDB" id="9800814at2"/>
<organism evidence="12 13">
    <name type="scientific">Secundilactobacillus kimchicus JCM 15530</name>
    <dbReference type="NCBI Taxonomy" id="1302272"/>
    <lineage>
        <taxon>Bacteria</taxon>
        <taxon>Bacillati</taxon>
        <taxon>Bacillota</taxon>
        <taxon>Bacilli</taxon>
        <taxon>Lactobacillales</taxon>
        <taxon>Lactobacillaceae</taxon>
        <taxon>Secundilactobacillus</taxon>
    </lineage>
</organism>
<dbReference type="SUPFAM" id="SSF55681">
    <property type="entry name" value="Class II aaRS and biotin synthetases"/>
    <property type="match status" value="1"/>
</dbReference>
<dbReference type="EMBL" id="AZCX01000007">
    <property type="protein sequence ID" value="KRK47618.1"/>
    <property type="molecule type" value="Genomic_DNA"/>
</dbReference>
<protein>
    <recommendedName>
        <fullName evidence="4 9">ATP phosphoribosyltransferase regulatory subunit</fullName>
    </recommendedName>
</protein>
<dbReference type="Pfam" id="PF13393">
    <property type="entry name" value="tRNA-synt_His"/>
    <property type="match status" value="1"/>
</dbReference>
<dbReference type="GO" id="GO:0140096">
    <property type="term" value="F:catalytic activity, acting on a protein"/>
    <property type="evidence" value="ECO:0007669"/>
    <property type="project" value="UniProtKB-ARBA"/>
</dbReference>
<dbReference type="GO" id="GO:0016757">
    <property type="term" value="F:glycosyltransferase activity"/>
    <property type="evidence" value="ECO:0007669"/>
    <property type="project" value="UniProtKB-KW"/>
</dbReference>
<dbReference type="STRING" id="1302272.FC96_GL002341"/>
<comment type="caution">
    <text evidence="12">The sequence shown here is derived from an EMBL/GenBank/DDBJ whole genome shotgun (WGS) entry which is preliminary data.</text>
</comment>
<dbReference type="GO" id="GO:0000105">
    <property type="term" value="P:L-histidine biosynthetic process"/>
    <property type="evidence" value="ECO:0007669"/>
    <property type="project" value="UniProtKB-UniRule"/>
</dbReference>
<keyword evidence="7 9" id="KW-0368">Histidine biosynthesis</keyword>
<evidence type="ECO:0000259" key="11">
    <source>
        <dbReference type="Pfam" id="PF13393"/>
    </source>
</evidence>
<evidence type="ECO:0000256" key="1">
    <source>
        <dbReference type="ARBA" id="ARBA00004496"/>
    </source>
</evidence>
<comment type="subcellular location">
    <subcellularLocation>
        <location evidence="1 9">Cytoplasm</location>
    </subcellularLocation>
</comment>
<dbReference type="AlphaFoldDB" id="A0A0R1HVY6"/>
<dbReference type="UniPathway" id="UPA00031">
    <property type="reaction ID" value="UER00006"/>
</dbReference>
<evidence type="ECO:0000256" key="4">
    <source>
        <dbReference type="ARBA" id="ARBA00020397"/>
    </source>
</evidence>
<dbReference type="HAMAP" id="MF_00125">
    <property type="entry name" value="HisZ"/>
    <property type="match status" value="1"/>
</dbReference>
<proteinExistence type="inferred from homology"/>
<evidence type="ECO:0000256" key="2">
    <source>
        <dbReference type="ARBA" id="ARBA00004667"/>
    </source>
</evidence>
<dbReference type="GO" id="GO:0006427">
    <property type="term" value="P:histidyl-tRNA aminoacylation"/>
    <property type="evidence" value="ECO:0007669"/>
    <property type="project" value="TreeGrafter"/>
</dbReference>
<evidence type="ECO:0000313" key="13">
    <source>
        <dbReference type="Proteomes" id="UP000050911"/>
    </source>
</evidence>
<evidence type="ECO:0000256" key="6">
    <source>
        <dbReference type="ARBA" id="ARBA00022605"/>
    </source>
</evidence>
<dbReference type="InterPro" id="IPR004516">
    <property type="entry name" value="HisRS/HisZ"/>
</dbReference>
<dbReference type="InterPro" id="IPR045864">
    <property type="entry name" value="aa-tRNA-synth_II/BPL/LPL"/>
</dbReference>
<evidence type="ECO:0000256" key="5">
    <source>
        <dbReference type="ARBA" id="ARBA00022490"/>
    </source>
</evidence>
<evidence type="ECO:0000256" key="9">
    <source>
        <dbReference type="HAMAP-Rule" id="MF_00125"/>
    </source>
</evidence>
<feature type="domain" description="Class II Histidinyl-tRNA synthetase (HisRS)-like catalytic core" evidence="11">
    <location>
        <begin position="11"/>
        <end position="315"/>
    </location>
</feature>
<feature type="binding site" evidence="10">
    <location>
        <position position="119"/>
    </location>
    <ligand>
        <name>L-histidine</name>
        <dbReference type="ChEBI" id="CHEBI:57595"/>
    </ligand>
</feature>
<evidence type="ECO:0000256" key="8">
    <source>
        <dbReference type="ARBA" id="ARBA00025246"/>
    </source>
</evidence>
<evidence type="ECO:0000256" key="10">
    <source>
        <dbReference type="PIRSR" id="PIRSR001549-1"/>
    </source>
</evidence>
<name>A0A0R1HVY6_9LACO</name>
<dbReference type="PANTHER" id="PTHR43707:SF6">
    <property type="entry name" value="ATP PHOSPHORIBOSYLTRANSFERASE REGULATORY SUBUNIT"/>
    <property type="match status" value="1"/>
</dbReference>
<comment type="similarity">
    <text evidence="3 9">Belongs to the class-II aminoacyl-tRNA synthetase family. HisZ subfamily.</text>
</comment>
<feature type="binding site" evidence="10">
    <location>
        <begin position="77"/>
        <end position="79"/>
    </location>
    <ligand>
        <name>L-histidine</name>
        <dbReference type="ChEBI" id="CHEBI:57595"/>
    </ligand>
</feature>
<dbReference type="InterPro" id="IPR041715">
    <property type="entry name" value="HisRS-like_core"/>
</dbReference>
<reference evidence="12 13" key="1">
    <citation type="journal article" date="2015" name="Genome Announc.">
        <title>Expanding the biotechnology potential of lactobacilli through comparative genomics of 213 strains and associated genera.</title>
        <authorList>
            <person name="Sun Z."/>
            <person name="Harris H.M."/>
            <person name="McCann A."/>
            <person name="Guo C."/>
            <person name="Argimon S."/>
            <person name="Zhang W."/>
            <person name="Yang X."/>
            <person name="Jeffery I.B."/>
            <person name="Cooney J.C."/>
            <person name="Kagawa T.F."/>
            <person name="Liu W."/>
            <person name="Song Y."/>
            <person name="Salvetti E."/>
            <person name="Wrobel A."/>
            <person name="Rasinkangas P."/>
            <person name="Parkhill J."/>
            <person name="Rea M.C."/>
            <person name="O'Sullivan O."/>
            <person name="Ritari J."/>
            <person name="Douillard F.P."/>
            <person name="Paul Ross R."/>
            <person name="Yang R."/>
            <person name="Briner A.E."/>
            <person name="Felis G.E."/>
            <person name="de Vos W.M."/>
            <person name="Barrangou R."/>
            <person name="Klaenhammer T.R."/>
            <person name="Caufield P.W."/>
            <person name="Cui Y."/>
            <person name="Zhang H."/>
            <person name="O'Toole P.W."/>
        </authorList>
    </citation>
    <scope>NUCLEOTIDE SEQUENCE [LARGE SCALE GENOMIC DNA]</scope>
    <source>
        <strain evidence="12 13">JCM 15530</strain>
    </source>
</reference>
<keyword evidence="12" id="KW-0808">Transferase</keyword>
<dbReference type="GO" id="GO:0005737">
    <property type="term" value="C:cytoplasm"/>
    <property type="evidence" value="ECO:0007669"/>
    <property type="project" value="UniProtKB-SubCell"/>
</dbReference>
<comment type="subunit">
    <text evidence="9">Heteromultimer composed of HisG and HisZ subunits.</text>
</comment>
<keyword evidence="5 9" id="KW-0963">Cytoplasm</keyword>
<dbReference type="GO" id="GO:0004821">
    <property type="term" value="F:histidine-tRNA ligase activity"/>
    <property type="evidence" value="ECO:0007669"/>
    <property type="project" value="TreeGrafter"/>
</dbReference>
<evidence type="ECO:0000256" key="3">
    <source>
        <dbReference type="ARBA" id="ARBA00005539"/>
    </source>
</evidence>
<evidence type="ECO:0000313" key="12">
    <source>
        <dbReference type="EMBL" id="KRK47618.1"/>
    </source>
</evidence>
<gene>
    <name evidence="9" type="primary">hisZ</name>
    <name evidence="12" type="ORF">FC96_GL002341</name>
</gene>
<sequence>MKNRNLPNGTRDEFGTRAEIKETIQERLFKLFRDRGFNRLTTPILEYADVFSPLNLENVRPYQLLDEQGEALVLRPDLTLPVARMMSTTGIEVPAKWYYGGDVFRLNKQLSGSYNQVTQAGIEIVGYAGLKGEWESLAIAVQGCEINAVKDLTIELSDARFVDAVFAQLPLADPTKQALKQALFDKDLTRYQQLAQSLANTAYQPFISEWPWLFGAVDLVMATVKTLPDQEQLQPILTDLERTVQFIEAQTGDLTVVLDLSRPTPQSYYTGMAFRGYTQSDADYLFSGGRYDKLLTSFQKVQEPAVGVAFDVDALADRAAGPVDVVQTLLYFEPEQWSVAEAALKKDPNATLCLADSLAEAQAIARSQQMTLVNLAANQEVGA</sequence>
<dbReference type="RefSeq" id="WP_056942780.1">
    <property type="nucleotide sequence ID" value="NZ_AZCX01000007.1"/>
</dbReference>
<keyword evidence="13" id="KW-1185">Reference proteome</keyword>
<accession>A0A0R1HVY6</accession>
<keyword evidence="6 9" id="KW-0028">Amino-acid biosynthesis</keyword>
<dbReference type="Proteomes" id="UP000050911">
    <property type="component" value="Unassembled WGS sequence"/>
</dbReference>
<dbReference type="PIRSF" id="PIRSF001549">
    <property type="entry name" value="His-tRNA_synth"/>
    <property type="match status" value="1"/>
</dbReference>
<dbReference type="PATRIC" id="fig|1302272.5.peg.2392"/>
<comment type="function">
    <text evidence="8 9">Required for the first step of histidine biosynthesis. May allow the feedback regulation of ATP phosphoribosyltransferase activity by histidine.</text>
</comment>
<feature type="binding site" evidence="10">
    <location>
        <position position="105"/>
    </location>
    <ligand>
        <name>L-histidine</name>
        <dbReference type="ChEBI" id="CHEBI:57595"/>
    </ligand>
</feature>
<comment type="miscellaneous">
    <text evidence="9">This function is generally fulfilled by the C-terminal part of HisG, which is missing in some bacteria such as this one.</text>
</comment>
<evidence type="ECO:0000256" key="7">
    <source>
        <dbReference type="ARBA" id="ARBA00023102"/>
    </source>
</evidence>
<feature type="binding site" evidence="10">
    <location>
        <begin position="268"/>
        <end position="269"/>
    </location>
    <ligand>
        <name>L-histidine</name>
        <dbReference type="ChEBI" id="CHEBI:57595"/>
    </ligand>
</feature>
<dbReference type="CDD" id="cd00773">
    <property type="entry name" value="HisRS-like_core"/>
    <property type="match status" value="1"/>
</dbReference>